<dbReference type="RefSeq" id="WP_380931526.1">
    <property type="nucleotide sequence ID" value="NZ_JBHUGS010000005.1"/>
</dbReference>
<dbReference type="InterPro" id="IPR029063">
    <property type="entry name" value="SAM-dependent_MTases_sf"/>
</dbReference>
<dbReference type="GO" id="GO:0008168">
    <property type="term" value="F:methyltransferase activity"/>
    <property type="evidence" value="ECO:0007669"/>
    <property type="project" value="UniProtKB-KW"/>
</dbReference>
<comment type="caution">
    <text evidence="1">The sequence shown here is derived from an EMBL/GenBank/DDBJ whole genome shotgun (WGS) entry which is preliminary data.</text>
</comment>
<keyword evidence="1" id="KW-0489">Methyltransferase</keyword>
<dbReference type="SUPFAM" id="SSF53335">
    <property type="entry name" value="S-adenosyl-L-methionine-dependent methyltransferases"/>
    <property type="match status" value="1"/>
</dbReference>
<name>A0ABW4U3N5_9SPHN</name>
<dbReference type="EC" id="2.1.1.-" evidence="1"/>
<evidence type="ECO:0000313" key="2">
    <source>
        <dbReference type="Proteomes" id="UP001597400"/>
    </source>
</evidence>
<reference evidence="2" key="1">
    <citation type="journal article" date="2019" name="Int. J. Syst. Evol. Microbiol.">
        <title>The Global Catalogue of Microorganisms (GCM) 10K type strain sequencing project: providing services to taxonomists for standard genome sequencing and annotation.</title>
        <authorList>
            <consortium name="The Broad Institute Genomics Platform"/>
            <consortium name="The Broad Institute Genome Sequencing Center for Infectious Disease"/>
            <person name="Wu L."/>
            <person name="Ma J."/>
        </authorList>
    </citation>
    <scope>NUCLEOTIDE SEQUENCE [LARGE SCALE GENOMIC DNA]</scope>
    <source>
        <strain evidence="2">CGMCC 1.12702</strain>
    </source>
</reference>
<evidence type="ECO:0000313" key="1">
    <source>
        <dbReference type="EMBL" id="MFD1952507.1"/>
    </source>
</evidence>
<gene>
    <name evidence="1" type="ORF">ACFSGX_17150</name>
</gene>
<accession>A0ABW4U3N5</accession>
<dbReference type="Proteomes" id="UP001597400">
    <property type="component" value="Unassembled WGS sequence"/>
</dbReference>
<dbReference type="Pfam" id="PF13578">
    <property type="entry name" value="Methyltransf_24"/>
    <property type="match status" value="1"/>
</dbReference>
<protein>
    <submittedName>
        <fullName evidence="1">Class I SAM-dependent methyltransferase</fullName>
        <ecNumber evidence="1">2.1.1.-</ecNumber>
    </submittedName>
</protein>
<sequence length="225" mass="24489">MRMLNEWIAVGAAGAVGWPWLLKSLGDGGPMARAALLARTGLDDDALPDLGSWRADADFLNIIATEILERRPKTVVELGGGTSTLVAAHCLEKIGGGRLVSIDGSEPFADATREMVHARGLEAEVRAAPLDYQENGWPGAWYAPVPLPDRIDLLIVDGPPWFLHPMVRGAAATLFDRIPSGGTVLLDDAARPGERLVARRWKREWPDFTFHRVTNTAGTLIGRRR</sequence>
<dbReference type="GO" id="GO:0032259">
    <property type="term" value="P:methylation"/>
    <property type="evidence" value="ECO:0007669"/>
    <property type="project" value="UniProtKB-KW"/>
</dbReference>
<dbReference type="EMBL" id="JBHUGS010000005">
    <property type="protein sequence ID" value="MFD1952507.1"/>
    <property type="molecule type" value="Genomic_DNA"/>
</dbReference>
<keyword evidence="2" id="KW-1185">Reference proteome</keyword>
<organism evidence="1 2">
    <name type="scientific">Sphingomonas arantia</name>
    <dbReference type="NCBI Taxonomy" id="1460676"/>
    <lineage>
        <taxon>Bacteria</taxon>
        <taxon>Pseudomonadati</taxon>
        <taxon>Pseudomonadota</taxon>
        <taxon>Alphaproteobacteria</taxon>
        <taxon>Sphingomonadales</taxon>
        <taxon>Sphingomonadaceae</taxon>
        <taxon>Sphingomonas</taxon>
    </lineage>
</organism>
<proteinExistence type="predicted"/>
<keyword evidence="1" id="KW-0808">Transferase</keyword>
<dbReference type="Gene3D" id="3.40.50.150">
    <property type="entry name" value="Vaccinia Virus protein VP39"/>
    <property type="match status" value="1"/>
</dbReference>